<protein>
    <submittedName>
        <fullName evidence="4">Uncharacterized protein</fullName>
    </submittedName>
</protein>
<dbReference type="Proteomes" id="UP001153365">
    <property type="component" value="Unassembled WGS sequence"/>
</dbReference>
<proteinExistence type="predicted"/>
<feature type="transmembrane region" description="Helical" evidence="3">
    <location>
        <begin position="252"/>
        <end position="270"/>
    </location>
</feature>
<feature type="transmembrane region" description="Helical" evidence="3">
    <location>
        <begin position="6"/>
        <end position="27"/>
    </location>
</feature>
<feature type="transmembrane region" description="Helical" evidence="3">
    <location>
        <begin position="69"/>
        <end position="86"/>
    </location>
</feature>
<feature type="region of interest" description="Disordered" evidence="2">
    <location>
        <begin position="369"/>
        <end position="397"/>
    </location>
</feature>
<keyword evidence="3" id="KW-0812">Transmembrane</keyword>
<evidence type="ECO:0000256" key="1">
    <source>
        <dbReference type="SAM" id="Coils"/>
    </source>
</evidence>
<keyword evidence="5" id="KW-1185">Reference proteome</keyword>
<evidence type="ECO:0000313" key="5">
    <source>
        <dbReference type="Proteomes" id="UP001153365"/>
    </source>
</evidence>
<feature type="transmembrane region" description="Helical" evidence="3">
    <location>
        <begin position="212"/>
        <end position="232"/>
    </location>
</feature>
<comment type="caution">
    <text evidence="4">The sequence shown here is derived from an EMBL/GenBank/DDBJ whole genome shotgun (WGS) entry which is preliminary data.</text>
</comment>
<gene>
    <name evidence="4" type="ORF">PPACK8108_LOCUS24781</name>
</gene>
<keyword evidence="1" id="KW-0175">Coiled coil</keyword>
<keyword evidence="3" id="KW-1133">Transmembrane helix</keyword>
<dbReference type="PANTHER" id="PTHR39470:SF1">
    <property type="entry name" value="CHORISMATE SYNTHASE PROTEIN"/>
    <property type="match status" value="1"/>
</dbReference>
<feature type="coiled-coil region" evidence="1">
    <location>
        <begin position="289"/>
        <end position="349"/>
    </location>
</feature>
<keyword evidence="3" id="KW-0472">Membrane</keyword>
<evidence type="ECO:0000256" key="3">
    <source>
        <dbReference type="SAM" id="Phobius"/>
    </source>
</evidence>
<sequence>MAQFLGLSLGTWQTLFLFGLPFIFPFFSKLKKSIQAYLYNRKHPKDQSKAKCSQKQTIFSRKVLRKPHTWILIFSIICLLIQTTVLNPNRLNPFTITNNHLKVPSSTLLNSLTKYYRANGIEKLPETQQRLLQKLTSFDARMTFATLGREPLLDCNWCRPPSSRQISQNSDHLIYILPRLLNTYLTFIVLLGMMTTGASNQKMKRRIWRYRLSMATIVLYIFETIILSLITYMPSLMTSINGDRMMWDALFVLRRLIFAIILFIAWWSVVTEPVIESDSVSISKLGLGINNATDNLETLLNRLRILALQRSALMRSKKFRSKTIEFWEDAEQQSEIANKNQRIRSLKEELGLSLTNRTNRDQLKEWIDTLYPDPTSPSSPLLPSSPINNDDSTYTSQ</sequence>
<evidence type="ECO:0000256" key="2">
    <source>
        <dbReference type="SAM" id="MobiDB-lite"/>
    </source>
</evidence>
<dbReference type="EMBL" id="CALTRL010006112">
    <property type="protein sequence ID" value="CAH7689652.1"/>
    <property type="molecule type" value="Genomic_DNA"/>
</dbReference>
<dbReference type="AlphaFoldDB" id="A0AAV0BTU2"/>
<organism evidence="4 5">
    <name type="scientific">Phakopsora pachyrhizi</name>
    <name type="common">Asian soybean rust disease fungus</name>
    <dbReference type="NCBI Taxonomy" id="170000"/>
    <lineage>
        <taxon>Eukaryota</taxon>
        <taxon>Fungi</taxon>
        <taxon>Dikarya</taxon>
        <taxon>Basidiomycota</taxon>
        <taxon>Pucciniomycotina</taxon>
        <taxon>Pucciniomycetes</taxon>
        <taxon>Pucciniales</taxon>
        <taxon>Phakopsoraceae</taxon>
        <taxon>Phakopsora</taxon>
    </lineage>
</organism>
<name>A0AAV0BTU2_PHAPC</name>
<feature type="compositionally biased region" description="Polar residues" evidence="2">
    <location>
        <begin position="387"/>
        <end position="397"/>
    </location>
</feature>
<accession>A0AAV0BTU2</accession>
<dbReference type="PANTHER" id="PTHR39470">
    <property type="entry name" value="CHROMOSOME 10, WHOLE GENOME SHOTGUN SEQUENCE"/>
    <property type="match status" value="1"/>
</dbReference>
<feature type="compositionally biased region" description="Low complexity" evidence="2">
    <location>
        <begin position="376"/>
        <end position="386"/>
    </location>
</feature>
<evidence type="ECO:0000313" key="4">
    <source>
        <dbReference type="EMBL" id="CAH7689652.1"/>
    </source>
</evidence>
<reference evidence="4" key="1">
    <citation type="submission" date="2022-06" db="EMBL/GenBank/DDBJ databases">
        <authorList>
            <consortium name="SYNGENTA / RWTH Aachen University"/>
        </authorList>
    </citation>
    <scope>NUCLEOTIDE SEQUENCE</scope>
</reference>
<feature type="transmembrane region" description="Helical" evidence="3">
    <location>
        <begin position="172"/>
        <end position="191"/>
    </location>
</feature>